<name>A0ABY9RK60_9BURK</name>
<evidence type="ECO:0000313" key="1">
    <source>
        <dbReference type="EMBL" id="WMW81229.1"/>
    </source>
</evidence>
<dbReference type="RefSeq" id="WP_309482710.1">
    <property type="nucleotide sequence ID" value="NZ_CP133720.1"/>
</dbReference>
<evidence type="ECO:0000313" key="2">
    <source>
        <dbReference type="Proteomes" id="UP001181355"/>
    </source>
</evidence>
<gene>
    <name evidence="1" type="ORF">RF679_02815</name>
</gene>
<reference evidence="1" key="1">
    <citation type="submission" date="2023-09" db="EMBL/GenBank/DDBJ databases">
        <title>Undibacterium sp. 20NA77.5 isolated from freshwater.</title>
        <authorList>
            <person name="Le V."/>
            <person name="Ko S.-R."/>
            <person name="Ahn C.-Y."/>
            <person name="Oh H.-M."/>
        </authorList>
    </citation>
    <scope>NUCLEOTIDE SEQUENCE</scope>
    <source>
        <strain evidence="1">20NA77.5</strain>
    </source>
</reference>
<sequence>MVKQDKIEKQIKDSHFGMSTEGTRFALTCNRRLSAVDAFTIMYLSFDYLKVAN</sequence>
<dbReference type="Proteomes" id="UP001181355">
    <property type="component" value="Chromosome"/>
</dbReference>
<organism evidence="1 2">
    <name type="scientific">Undibacterium cyanobacteriorum</name>
    <dbReference type="NCBI Taxonomy" id="3073561"/>
    <lineage>
        <taxon>Bacteria</taxon>
        <taxon>Pseudomonadati</taxon>
        <taxon>Pseudomonadota</taxon>
        <taxon>Betaproteobacteria</taxon>
        <taxon>Burkholderiales</taxon>
        <taxon>Oxalobacteraceae</taxon>
        <taxon>Undibacterium</taxon>
    </lineage>
</organism>
<keyword evidence="2" id="KW-1185">Reference proteome</keyword>
<accession>A0ABY9RK60</accession>
<proteinExistence type="predicted"/>
<protein>
    <submittedName>
        <fullName evidence="1">Uncharacterized protein</fullName>
    </submittedName>
</protein>
<dbReference type="EMBL" id="CP133720">
    <property type="protein sequence ID" value="WMW81229.1"/>
    <property type="molecule type" value="Genomic_DNA"/>
</dbReference>